<dbReference type="Pfam" id="PF00881">
    <property type="entry name" value="Nitroreductase"/>
    <property type="match status" value="1"/>
</dbReference>
<dbReference type="Proteomes" id="UP000190044">
    <property type="component" value="Unassembled WGS sequence"/>
</dbReference>
<protein>
    <submittedName>
        <fullName evidence="7">Nitroreductase</fullName>
    </submittedName>
</protein>
<accession>A0A1T5CZ87</accession>
<gene>
    <name evidence="7" type="ORF">SAMN06295937_101241</name>
</gene>
<dbReference type="InterPro" id="IPR000415">
    <property type="entry name" value="Nitroreductase-like"/>
</dbReference>
<keyword evidence="8" id="KW-1185">Reference proteome</keyword>
<feature type="domain" description="Nitroreductase" evidence="6">
    <location>
        <begin position="17"/>
        <end position="205"/>
    </location>
</feature>
<dbReference type="PANTHER" id="PTHR43673">
    <property type="entry name" value="NAD(P)H NITROREDUCTASE YDGI-RELATED"/>
    <property type="match status" value="1"/>
</dbReference>
<comment type="cofactor">
    <cofactor evidence="1">
        <name>FMN</name>
        <dbReference type="ChEBI" id="CHEBI:58210"/>
    </cofactor>
</comment>
<reference evidence="8" key="1">
    <citation type="submission" date="2017-02" db="EMBL/GenBank/DDBJ databases">
        <authorList>
            <person name="Varghese N."/>
            <person name="Submissions S."/>
        </authorList>
    </citation>
    <scope>NUCLEOTIDE SEQUENCE [LARGE SCALE GENOMIC DNA]</scope>
    <source>
        <strain evidence="8">R11H</strain>
    </source>
</reference>
<keyword evidence="4" id="KW-0288">FMN</keyword>
<dbReference type="GO" id="GO:0016491">
    <property type="term" value="F:oxidoreductase activity"/>
    <property type="evidence" value="ECO:0007669"/>
    <property type="project" value="UniProtKB-KW"/>
</dbReference>
<dbReference type="RefSeq" id="WP_079638803.1">
    <property type="nucleotide sequence ID" value="NZ_FUYP01000012.1"/>
</dbReference>
<sequence length="233" mass="25856">MPATDTLSLCVTEALHRRRSVRAFTSEPVDPSVLASVLAAAQRAPSGGNLQPWQATLLTGAPWQAVKDAVAARIAMGREGYQPEYDIYPKELTDPWESRRFRVGEALYASLGIPREDKKARLGQFMENYRGFGAPVMLFLHCSRIMGPPQWADMGMWLQSVMLLLVEHGLASCPQECWAMYGAKVRQTLGLGEDQILFTGLAIGHADTGAAVNQWPVPRVQLDEVIDWRGFDR</sequence>
<dbReference type="OrthoDB" id="9802510at2"/>
<evidence type="ECO:0000313" key="7">
    <source>
        <dbReference type="EMBL" id="SKB64651.1"/>
    </source>
</evidence>
<evidence type="ECO:0000256" key="5">
    <source>
        <dbReference type="ARBA" id="ARBA00023002"/>
    </source>
</evidence>
<evidence type="ECO:0000313" key="8">
    <source>
        <dbReference type="Proteomes" id="UP000190044"/>
    </source>
</evidence>
<comment type="similarity">
    <text evidence="2">Belongs to the nitroreductase family.</text>
</comment>
<keyword evidence="5" id="KW-0560">Oxidoreductase</keyword>
<proteinExistence type="inferred from homology"/>
<evidence type="ECO:0000259" key="6">
    <source>
        <dbReference type="Pfam" id="PF00881"/>
    </source>
</evidence>
<evidence type="ECO:0000256" key="2">
    <source>
        <dbReference type="ARBA" id="ARBA00007118"/>
    </source>
</evidence>
<evidence type="ECO:0000256" key="4">
    <source>
        <dbReference type="ARBA" id="ARBA00022643"/>
    </source>
</evidence>
<dbReference type="AlphaFoldDB" id="A0A1T5CZ87"/>
<keyword evidence="3" id="KW-0285">Flavoprotein</keyword>
<evidence type="ECO:0000256" key="3">
    <source>
        <dbReference type="ARBA" id="ARBA00022630"/>
    </source>
</evidence>
<dbReference type="SUPFAM" id="SSF55469">
    <property type="entry name" value="FMN-dependent nitroreductase-like"/>
    <property type="match status" value="1"/>
</dbReference>
<dbReference type="CDD" id="cd02136">
    <property type="entry name" value="PnbA_NfnB-like"/>
    <property type="match status" value="1"/>
</dbReference>
<organism evidence="7 8">
    <name type="scientific">Sphingopyxis flava</name>
    <dbReference type="NCBI Taxonomy" id="1507287"/>
    <lineage>
        <taxon>Bacteria</taxon>
        <taxon>Pseudomonadati</taxon>
        <taxon>Pseudomonadota</taxon>
        <taxon>Alphaproteobacteria</taxon>
        <taxon>Sphingomonadales</taxon>
        <taxon>Sphingomonadaceae</taxon>
        <taxon>Sphingopyxis</taxon>
    </lineage>
</organism>
<dbReference type="EMBL" id="FUYP01000012">
    <property type="protein sequence ID" value="SKB64651.1"/>
    <property type="molecule type" value="Genomic_DNA"/>
</dbReference>
<dbReference type="InterPro" id="IPR029479">
    <property type="entry name" value="Nitroreductase"/>
</dbReference>
<dbReference type="Gene3D" id="3.40.109.10">
    <property type="entry name" value="NADH Oxidase"/>
    <property type="match status" value="1"/>
</dbReference>
<evidence type="ECO:0000256" key="1">
    <source>
        <dbReference type="ARBA" id="ARBA00001917"/>
    </source>
</evidence>
<name>A0A1T5CZ87_9SPHN</name>
<dbReference type="PANTHER" id="PTHR43673:SF2">
    <property type="entry name" value="NITROREDUCTASE"/>
    <property type="match status" value="1"/>
</dbReference>